<reference evidence="4 5" key="1">
    <citation type="journal article" date="2017" name="Genome Announc.">
        <title>Genome sequence of the saprophytic ascomycete Epicoccum nigrum ICMP 19927 strain isolated from New Zealand.</title>
        <authorList>
            <person name="Fokin M."/>
            <person name="Fleetwood D."/>
            <person name="Weir B.S."/>
            <person name="Villas-Boas S.G."/>
        </authorList>
    </citation>
    <scope>NUCLEOTIDE SEQUENCE [LARGE SCALE GENOMIC DNA]</scope>
    <source>
        <strain evidence="4 5">ICMP 19927</strain>
    </source>
</reference>
<feature type="compositionally biased region" description="Low complexity" evidence="1">
    <location>
        <begin position="181"/>
        <end position="204"/>
    </location>
</feature>
<keyword evidence="5" id="KW-1185">Reference proteome</keyword>
<dbReference type="CDD" id="cd12087">
    <property type="entry name" value="TM_EGFR-like"/>
    <property type="match status" value="1"/>
</dbReference>
<evidence type="ECO:0000313" key="5">
    <source>
        <dbReference type="Proteomes" id="UP000193240"/>
    </source>
</evidence>
<dbReference type="STRING" id="105696.A0A1Y2MEU9"/>
<keyword evidence="2" id="KW-1133">Transmembrane helix</keyword>
<dbReference type="Proteomes" id="UP000193240">
    <property type="component" value="Unassembled WGS sequence"/>
</dbReference>
<dbReference type="AlphaFoldDB" id="A0A1Y2MEU9"/>
<dbReference type="PANTHER" id="PTHR16861:SF4">
    <property type="entry name" value="SH3 DOMAIN PROTEIN (AFU_ORTHOLOGUE AFUA_1G13610)"/>
    <property type="match status" value="1"/>
</dbReference>
<dbReference type="EMBL" id="KZ107838">
    <property type="protein sequence ID" value="OSS54654.1"/>
    <property type="molecule type" value="Genomic_DNA"/>
</dbReference>
<dbReference type="PANTHER" id="PTHR16861">
    <property type="entry name" value="GLYCOPROTEIN 38"/>
    <property type="match status" value="1"/>
</dbReference>
<feature type="region of interest" description="Disordered" evidence="1">
    <location>
        <begin position="181"/>
        <end position="212"/>
    </location>
</feature>
<protein>
    <submittedName>
        <fullName evidence="4">Uncharacterized protein</fullName>
    </submittedName>
</protein>
<feature type="signal peptide" evidence="3">
    <location>
        <begin position="1"/>
        <end position="19"/>
    </location>
</feature>
<feature type="chain" id="PRO_5012260210" evidence="3">
    <location>
        <begin position="20"/>
        <end position="304"/>
    </location>
</feature>
<evidence type="ECO:0000256" key="2">
    <source>
        <dbReference type="SAM" id="Phobius"/>
    </source>
</evidence>
<dbReference type="InParanoid" id="A0A1Y2MEU9"/>
<evidence type="ECO:0000256" key="1">
    <source>
        <dbReference type="SAM" id="MobiDB-lite"/>
    </source>
</evidence>
<organism evidence="4 5">
    <name type="scientific">Epicoccum nigrum</name>
    <name type="common">Soil fungus</name>
    <name type="synonym">Epicoccum purpurascens</name>
    <dbReference type="NCBI Taxonomy" id="105696"/>
    <lineage>
        <taxon>Eukaryota</taxon>
        <taxon>Fungi</taxon>
        <taxon>Dikarya</taxon>
        <taxon>Ascomycota</taxon>
        <taxon>Pezizomycotina</taxon>
        <taxon>Dothideomycetes</taxon>
        <taxon>Pleosporomycetidae</taxon>
        <taxon>Pleosporales</taxon>
        <taxon>Pleosporineae</taxon>
        <taxon>Didymellaceae</taxon>
        <taxon>Epicoccum</taxon>
    </lineage>
</organism>
<keyword evidence="3" id="KW-0732">Signal</keyword>
<dbReference type="OMA" id="TICCASW"/>
<accession>A0A1Y2MEU9</accession>
<evidence type="ECO:0000313" key="4">
    <source>
        <dbReference type="EMBL" id="OSS54654.1"/>
    </source>
</evidence>
<name>A0A1Y2MEU9_EPING</name>
<gene>
    <name evidence="4" type="ORF">B5807_00274</name>
</gene>
<sequence length="304" mass="31603">MRTVLLSMLIAALSATAHADCRHPNGNIQTDAYHAPCADALNDPLNTMCCAIERSNPSGGLSKNGLAADVCLPNGLCKQSWKDDEDSVLQTHYYREECTVAGWKDGKCLSVCLSVSASSNVRMTPCDDTANSTRWCCGDNKDCCAGDIGFESLAQTFLGDIGSATSASSSMTVSASSSTAFASSSTSSTSGTSTSDTSISSTSAPQAEETSTSLSGGAIAGIVVGAIAGIALIGAAWFLLARRRRRSDDPAPPVYVEEGYPTDAQKISYAHVAHEADGTDSQVAEVSAANVKDHDGRSRVHELQ</sequence>
<evidence type="ECO:0000256" key="3">
    <source>
        <dbReference type="SAM" id="SignalP"/>
    </source>
</evidence>
<proteinExistence type="predicted"/>
<keyword evidence="2" id="KW-0472">Membrane</keyword>
<keyword evidence="2" id="KW-0812">Transmembrane</keyword>
<dbReference type="PROSITE" id="PS50231">
    <property type="entry name" value="RICIN_B_LECTIN"/>
    <property type="match status" value="1"/>
</dbReference>
<feature type="transmembrane region" description="Helical" evidence="2">
    <location>
        <begin position="218"/>
        <end position="240"/>
    </location>
</feature>